<sequence>MAASTPHPEADTDNVQAGPISLGIDIGGTKIEGVAMDGGKHLVACHRIPTREGNQAVHDDTVTLIRHLLNQVDPDQGPVTVGLGIPGRVDANRGIVDDAVNLGIRHMALGPAVAKTTGLPVRVENDVNIAALGAASQDGDTLLTPGTTPHSEAARNQARRPASGPGRNGPRALPDRDDQVVAFINLGTGLAAGIIRGGRIEHGASGAIGEIGHIPVDAHQFPCKCGQHGCLETVASGSAVEALWPGIAHPLPDLIAQVSQGNQRAQEVQDIIGHGIALAVQIVALTIDPGVIILGGGMSKTGQPLLDLVTEHLNRSAACSHFIASLKLPDRLRLAPADLPIAAIGAALAGRMAADSRPSDLIGKEIAS</sequence>
<proteinExistence type="inferred from homology"/>
<gene>
    <name evidence="3" type="ORF">JF70_00800</name>
</gene>
<dbReference type="AlphaFoldDB" id="A0A0F4L2F1"/>
<evidence type="ECO:0000256" key="1">
    <source>
        <dbReference type="ARBA" id="ARBA00006479"/>
    </source>
</evidence>
<evidence type="ECO:0000256" key="2">
    <source>
        <dbReference type="SAM" id="MobiDB-lite"/>
    </source>
</evidence>
<dbReference type="Gene3D" id="3.30.420.40">
    <property type="match status" value="2"/>
</dbReference>
<protein>
    <submittedName>
        <fullName evidence="3">ROK family protein</fullName>
    </submittedName>
</protein>
<comment type="caution">
    <text evidence="3">The sequence shown here is derived from an EMBL/GenBank/DDBJ whole genome shotgun (WGS) entry which is preliminary data.</text>
</comment>
<dbReference type="InterPro" id="IPR000600">
    <property type="entry name" value="ROK"/>
</dbReference>
<feature type="region of interest" description="Disordered" evidence="2">
    <location>
        <begin position="138"/>
        <end position="175"/>
    </location>
</feature>
<evidence type="ECO:0000313" key="3">
    <source>
        <dbReference type="EMBL" id="KJY52404.1"/>
    </source>
</evidence>
<organism evidence="3 4">
    <name type="scientific">Bifidobacterium mellis</name>
    <dbReference type="NCBI Taxonomy" id="1293823"/>
    <lineage>
        <taxon>Bacteria</taxon>
        <taxon>Bacillati</taxon>
        <taxon>Actinomycetota</taxon>
        <taxon>Actinomycetes</taxon>
        <taxon>Bifidobacteriales</taxon>
        <taxon>Bifidobacteriaceae</taxon>
        <taxon>Bifidobacterium</taxon>
    </lineage>
</organism>
<dbReference type="InterPro" id="IPR043129">
    <property type="entry name" value="ATPase_NBD"/>
</dbReference>
<reference evidence="3 4" key="1">
    <citation type="submission" date="2014-12" db="EMBL/GenBank/DDBJ databases">
        <title>Comparative genomics of the lactic acid bacteria isolated from the honey bee gut.</title>
        <authorList>
            <person name="Ellegaard K.M."/>
            <person name="Tamarit D."/>
            <person name="Javelind E."/>
            <person name="Olofsson T."/>
            <person name="Andersson S.G."/>
            <person name="Vasquez A."/>
        </authorList>
    </citation>
    <scope>NUCLEOTIDE SEQUENCE [LARGE SCALE GENOMIC DNA]</scope>
    <source>
        <strain evidence="3 4">Bin7</strain>
    </source>
</reference>
<accession>A0A0F4L2F1</accession>
<dbReference type="Proteomes" id="UP000033567">
    <property type="component" value="Unassembled WGS sequence"/>
</dbReference>
<dbReference type="PANTHER" id="PTHR18964">
    <property type="entry name" value="ROK (REPRESSOR, ORF, KINASE) FAMILY"/>
    <property type="match status" value="1"/>
</dbReference>
<name>A0A0F4L2F1_9BIFI</name>
<keyword evidence="4" id="KW-1185">Reference proteome</keyword>
<dbReference type="RefSeq" id="WP_052690637.1">
    <property type="nucleotide sequence ID" value="NZ_KQ033884.1"/>
</dbReference>
<dbReference type="Pfam" id="PF00480">
    <property type="entry name" value="ROK"/>
    <property type="match status" value="2"/>
</dbReference>
<evidence type="ECO:0000313" key="4">
    <source>
        <dbReference type="Proteomes" id="UP000033567"/>
    </source>
</evidence>
<dbReference type="PANTHER" id="PTHR18964:SF149">
    <property type="entry name" value="BIFUNCTIONAL UDP-N-ACETYLGLUCOSAMINE 2-EPIMERASE_N-ACETYLMANNOSAMINE KINASE"/>
    <property type="match status" value="1"/>
</dbReference>
<dbReference type="EMBL" id="JWMF01000002">
    <property type="protein sequence ID" value="KJY52404.1"/>
    <property type="molecule type" value="Genomic_DNA"/>
</dbReference>
<dbReference type="PATRIC" id="fig|1684.5.peg.83"/>
<comment type="similarity">
    <text evidence="1">Belongs to the ROK (NagC/XylR) family.</text>
</comment>
<dbReference type="SUPFAM" id="SSF53067">
    <property type="entry name" value="Actin-like ATPase domain"/>
    <property type="match status" value="1"/>
</dbReference>